<dbReference type="OrthoDB" id="2354757at2759"/>
<reference evidence="2 3" key="1">
    <citation type="submission" date="2020-07" db="EMBL/GenBank/DDBJ databases">
        <title>Comparative genomics of pyrophilous fungi reveals a link between fire events and developmental genes.</title>
        <authorList>
            <consortium name="DOE Joint Genome Institute"/>
            <person name="Steindorff A.S."/>
            <person name="Carver A."/>
            <person name="Calhoun S."/>
            <person name="Stillman K."/>
            <person name="Liu H."/>
            <person name="Lipzen A."/>
            <person name="Pangilinan J."/>
            <person name="Labutti K."/>
            <person name="Bruns T.D."/>
            <person name="Grigoriev I.V."/>
        </authorList>
    </citation>
    <scope>NUCLEOTIDE SEQUENCE [LARGE SCALE GENOMIC DNA]</scope>
    <source>
        <strain evidence="2 3">CBS 144469</strain>
    </source>
</reference>
<dbReference type="EMBL" id="JACGCI010000005">
    <property type="protein sequence ID" value="KAF6763962.1"/>
    <property type="molecule type" value="Genomic_DNA"/>
</dbReference>
<dbReference type="Pfam" id="PF06687">
    <property type="entry name" value="SUR7"/>
    <property type="match status" value="1"/>
</dbReference>
<gene>
    <name evidence="2" type="ORF">DFP72DRAFT_488496</name>
</gene>
<dbReference type="GO" id="GO:0005886">
    <property type="term" value="C:plasma membrane"/>
    <property type="evidence" value="ECO:0007669"/>
    <property type="project" value="InterPro"/>
</dbReference>
<organism evidence="2 3">
    <name type="scientific">Ephemerocybe angulata</name>
    <dbReference type="NCBI Taxonomy" id="980116"/>
    <lineage>
        <taxon>Eukaryota</taxon>
        <taxon>Fungi</taxon>
        <taxon>Dikarya</taxon>
        <taxon>Basidiomycota</taxon>
        <taxon>Agaricomycotina</taxon>
        <taxon>Agaricomycetes</taxon>
        <taxon>Agaricomycetidae</taxon>
        <taxon>Agaricales</taxon>
        <taxon>Agaricineae</taxon>
        <taxon>Psathyrellaceae</taxon>
        <taxon>Ephemerocybe</taxon>
    </lineage>
</organism>
<dbReference type="InterPro" id="IPR009571">
    <property type="entry name" value="SUR7/Rim9-like_fungi"/>
</dbReference>
<keyword evidence="1" id="KW-0812">Transmembrane</keyword>
<evidence type="ECO:0000313" key="2">
    <source>
        <dbReference type="EMBL" id="KAF6763962.1"/>
    </source>
</evidence>
<evidence type="ECO:0000313" key="3">
    <source>
        <dbReference type="Proteomes" id="UP000521943"/>
    </source>
</evidence>
<dbReference type="Proteomes" id="UP000521943">
    <property type="component" value="Unassembled WGS sequence"/>
</dbReference>
<dbReference type="InterPro" id="IPR051380">
    <property type="entry name" value="pH-response_reg_palI/RIM9"/>
</dbReference>
<dbReference type="GO" id="GO:0032153">
    <property type="term" value="C:cell division site"/>
    <property type="evidence" value="ECO:0007669"/>
    <property type="project" value="TreeGrafter"/>
</dbReference>
<dbReference type="Gene3D" id="1.20.140.150">
    <property type="match status" value="1"/>
</dbReference>
<feature type="transmembrane region" description="Helical" evidence="1">
    <location>
        <begin position="172"/>
        <end position="192"/>
    </location>
</feature>
<keyword evidence="3" id="KW-1185">Reference proteome</keyword>
<comment type="caution">
    <text evidence="2">The sequence shown here is derived from an EMBL/GenBank/DDBJ whole genome shotgun (WGS) entry which is preliminary data.</text>
</comment>
<feature type="transmembrane region" description="Helical" evidence="1">
    <location>
        <begin position="97"/>
        <end position="117"/>
    </location>
</feature>
<dbReference type="GO" id="GO:0035838">
    <property type="term" value="C:growing cell tip"/>
    <property type="evidence" value="ECO:0007669"/>
    <property type="project" value="TreeGrafter"/>
</dbReference>
<evidence type="ECO:0000256" key="1">
    <source>
        <dbReference type="SAM" id="Phobius"/>
    </source>
</evidence>
<accession>A0A8H6IGY2</accession>
<sequence length="223" mass="24493">MARIFCIPGIVFLFCALVLSFLASISLPYLPALDIVRVKFPTSALVADAITELRYGIWTVCSYDENESRTCLKTGYAYEMSVKSAASSQPVTIGKSWTRGLVVNPIATGVTLIALLLSLSQNMLVTLLASMASFLAGVLHLISFFIQIALFARIKDKMKSLDVEANTKPGPGFWLVFVSLILTFLAGCTVFFGRRRDQARTRGANLTPVTPSEKTGFFSRFRK</sequence>
<name>A0A8H6IGY2_9AGAR</name>
<keyword evidence="1" id="KW-0472">Membrane</keyword>
<evidence type="ECO:0008006" key="4">
    <source>
        <dbReference type="Google" id="ProtNLM"/>
    </source>
</evidence>
<proteinExistence type="predicted"/>
<keyword evidence="1" id="KW-1133">Transmembrane helix</keyword>
<dbReference type="PANTHER" id="PTHR28013:SF4">
    <property type="entry name" value="MARVEL DOMAIN-CONTAINING PROTEIN"/>
    <property type="match status" value="1"/>
</dbReference>
<feature type="transmembrane region" description="Helical" evidence="1">
    <location>
        <begin position="7"/>
        <end position="30"/>
    </location>
</feature>
<protein>
    <recommendedName>
        <fullName evidence="4">Pali-domain-containing protein</fullName>
    </recommendedName>
</protein>
<dbReference type="PANTHER" id="PTHR28013">
    <property type="entry name" value="PROTEIN DCV1-RELATED"/>
    <property type="match status" value="1"/>
</dbReference>
<feature type="transmembrane region" description="Helical" evidence="1">
    <location>
        <begin position="124"/>
        <end position="152"/>
    </location>
</feature>
<dbReference type="AlphaFoldDB" id="A0A8H6IGY2"/>